<evidence type="ECO:0000256" key="2">
    <source>
        <dbReference type="ARBA" id="ARBA00022475"/>
    </source>
</evidence>
<name>A0A845ME47_9PROT</name>
<evidence type="ECO:0000313" key="9">
    <source>
        <dbReference type="Proteomes" id="UP000445696"/>
    </source>
</evidence>
<protein>
    <submittedName>
        <fullName evidence="8">MMPL family transporter</fullName>
    </submittedName>
</protein>
<dbReference type="Pfam" id="PF03176">
    <property type="entry name" value="MMPL"/>
    <property type="match status" value="2"/>
</dbReference>
<feature type="transmembrane region" description="Helical" evidence="6">
    <location>
        <begin position="646"/>
        <end position="666"/>
    </location>
</feature>
<sequence length="707" mass="76381">MGSFFNSLKYRLMAVVLIVIAILAGLFLRYVDLHPEVTPEFFFGSNDPELIQSARIHEQFPSDEFLVISVAGRDIFSPQYYERLVQFSANLAEIPGISRLVSVATGPESVKTASESPFWRSLLVSGDNSATLVIAFLSSSPPPDLISEVEAAARLFDEGDAFRIRLSGMPYIVEQIRQSLVRDFKYFSTAAVVIFAGLLLLVFRSVGIVLGACASGVSAVFLTLLILGAFGLPVGILTANLATIVFVLVQSQVIYLTANWRIQGGNPEPVAVWRAMSETFRASFWCMVTTLLGFATLVNVAAEPLRQLGEGGIVGSVAALLCVFLIFPVFLLFSRRPSPKKMKTAPGNGIISSKPVRYVSVAGLLLIVFAAVPGLLRINTDPSLLTYFEKGSEIHDGLVFVDENGGSSPLELVVRLKDGGRLDTEAGYNAMWQLHEKLQEDPNVGTVISLPALLAEANSHPLAYFLPWREIVSLLSLGINDHVAENFLNEDRTQVLYILRMKESGREAARNFVTDRLQNIAVDAGFEPVLTGGVYMLQGRLADLVSRSLVMGVIGLLALFFAIAWIVSRSLRITFAMTLTSALVPITILGGAGWFRVPVDIISAPAASVCTGIAVDALIHLAAAFRRHGFPAADFGVISIAVREQALGILVSSGVIAIGFLIFLISAFPPTTRFGGEIVLGAVFSGLAALTLFPMLTRILVSRVKVE</sequence>
<evidence type="ECO:0000256" key="1">
    <source>
        <dbReference type="ARBA" id="ARBA00004651"/>
    </source>
</evidence>
<dbReference type="AlphaFoldDB" id="A0A845ME47"/>
<feature type="transmembrane region" description="Helical" evidence="6">
    <location>
        <begin position="574"/>
        <end position="595"/>
    </location>
</feature>
<feature type="transmembrane region" description="Helical" evidence="6">
    <location>
        <begin position="601"/>
        <end position="625"/>
    </location>
</feature>
<evidence type="ECO:0000256" key="6">
    <source>
        <dbReference type="SAM" id="Phobius"/>
    </source>
</evidence>
<feature type="transmembrane region" description="Helical" evidence="6">
    <location>
        <begin position="355"/>
        <end position="376"/>
    </location>
</feature>
<comment type="subcellular location">
    <subcellularLocation>
        <location evidence="1">Cell membrane</location>
        <topology evidence="1">Multi-pass membrane protein</topology>
    </subcellularLocation>
</comment>
<keyword evidence="9" id="KW-1185">Reference proteome</keyword>
<dbReference type="InterPro" id="IPR050545">
    <property type="entry name" value="Mycobact_MmpL"/>
</dbReference>
<evidence type="ECO:0000256" key="3">
    <source>
        <dbReference type="ARBA" id="ARBA00022692"/>
    </source>
</evidence>
<dbReference type="SUPFAM" id="SSF82866">
    <property type="entry name" value="Multidrug efflux transporter AcrB transmembrane domain"/>
    <property type="match status" value="2"/>
</dbReference>
<evidence type="ECO:0000313" key="8">
    <source>
        <dbReference type="EMBL" id="MZR21961.1"/>
    </source>
</evidence>
<feature type="transmembrane region" description="Helical" evidence="6">
    <location>
        <begin position="279"/>
        <end position="301"/>
    </location>
</feature>
<dbReference type="Gene3D" id="1.20.1640.10">
    <property type="entry name" value="Multidrug efflux transporter AcrB transmembrane domain"/>
    <property type="match status" value="2"/>
</dbReference>
<feature type="transmembrane region" description="Helical" evidence="6">
    <location>
        <begin position="12"/>
        <end position="31"/>
    </location>
</feature>
<organism evidence="8 9">
    <name type="scientific">Sneathiella chungangensis</name>
    <dbReference type="NCBI Taxonomy" id="1418234"/>
    <lineage>
        <taxon>Bacteria</taxon>
        <taxon>Pseudomonadati</taxon>
        <taxon>Pseudomonadota</taxon>
        <taxon>Alphaproteobacteria</taxon>
        <taxon>Sneathiellales</taxon>
        <taxon>Sneathiellaceae</taxon>
        <taxon>Sneathiella</taxon>
    </lineage>
</organism>
<comment type="caution">
    <text evidence="8">The sequence shown here is derived from an EMBL/GenBank/DDBJ whole genome shotgun (WGS) entry which is preliminary data.</text>
</comment>
<feature type="transmembrane region" description="Helical" evidence="6">
    <location>
        <begin position="186"/>
        <end position="203"/>
    </location>
</feature>
<keyword evidence="2" id="KW-1003">Cell membrane</keyword>
<dbReference type="GO" id="GO:0005886">
    <property type="term" value="C:plasma membrane"/>
    <property type="evidence" value="ECO:0007669"/>
    <property type="project" value="UniProtKB-SubCell"/>
</dbReference>
<feature type="domain" description="Membrane transport protein MMPL" evidence="7">
    <location>
        <begin position="108"/>
        <end position="343"/>
    </location>
</feature>
<feature type="domain" description="Membrane transport protein MMPL" evidence="7">
    <location>
        <begin position="404"/>
        <end position="700"/>
    </location>
</feature>
<feature type="transmembrane region" description="Helical" evidence="6">
    <location>
        <begin position="236"/>
        <end position="258"/>
    </location>
</feature>
<dbReference type="EMBL" id="WTVA01000002">
    <property type="protein sequence ID" value="MZR21961.1"/>
    <property type="molecule type" value="Genomic_DNA"/>
</dbReference>
<reference evidence="8 9" key="1">
    <citation type="journal article" date="2014" name="Int. J. Syst. Evol. Microbiol.">
        <title>Sneathiella chungangensis sp. nov., isolated from a marine sand, and emended description of the genus Sneathiella.</title>
        <authorList>
            <person name="Siamphan C."/>
            <person name="Kim H."/>
            <person name="Lee J.S."/>
            <person name="Kim W."/>
        </authorList>
    </citation>
    <scope>NUCLEOTIDE SEQUENCE [LARGE SCALE GENOMIC DNA]</scope>
    <source>
        <strain evidence="8 9">KCTC 32476</strain>
    </source>
</reference>
<keyword evidence="3 6" id="KW-0812">Transmembrane</keyword>
<dbReference type="RefSeq" id="WP_161338385.1">
    <property type="nucleotide sequence ID" value="NZ_JBHSDG010000006.1"/>
</dbReference>
<feature type="transmembrane region" description="Helical" evidence="6">
    <location>
        <begin position="208"/>
        <end position="230"/>
    </location>
</feature>
<feature type="transmembrane region" description="Helical" evidence="6">
    <location>
        <begin position="549"/>
        <end position="567"/>
    </location>
</feature>
<feature type="transmembrane region" description="Helical" evidence="6">
    <location>
        <begin position="313"/>
        <end position="334"/>
    </location>
</feature>
<dbReference type="PANTHER" id="PTHR33406:SF12">
    <property type="entry name" value="BLR2997 PROTEIN"/>
    <property type="match status" value="1"/>
</dbReference>
<evidence type="ECO:0000256" key="4">
    <source>
        <dbReference type="ARBA" id="ARBA00022989"/>
    </source>
</evidence>
<evidence type="ECO:0000259" key="7">
    <source>
        <dbReference type="Pfam" id="PF03176"/>
    </source>
</evidence>
<dbReference type="OrthoDB" id="8477672at2"/>
<keyword evidence="5 6" id="KW-0472">Membrane</keyword>
<dbReference type="InterPro" id="IPR004869">
    <property type="entry name" value="MMPL_dom"/>
</dbReference>
<proteinExistence type="predicted"/>
<evidence type="ECO:0000256" key="5">
    <source>
        <dbReference type="ARBA" id="ARBA00023136"/>
    </source>
</evidence>
<gene>
    <name evidence="8" type="ORF">GQF03_06425</name>
</gene>
<feature type="transmembrane region" description="Helical" evidence="6">
    <location>
        <begin position="678"/>
        <end position="701"/>
    </location>
</feature>
<dbReference type="Proteomes" id="UP000445696">
    <property type="component" value="Unassembled WGS sequence"/>
</dbReference>
<dbReference type="PANTHER" id="PTHR33406">
    <property type="entry name" value="MEMBRANE PROTEIN MJ1562-RELATED"/>
    <property type="match status" value="1"/>
</dbReference>
<accession>A0A845ME47</accession>
<keyword evidence="4 6" id="KW-1133">Transmembrane helix</keyword>